<dbReference type="InterPro" id="IPR025555">
    <property type="entry name" value="YppG"/>
</dbReference>
<dbReference type="Pfam" id="PF14179">
    <property type="entry name" value="YppG"/>
    <property type="match status" value="1"/>
</dbReference>
<protein>
    <submittedName>
        <fullName evidence="1">YppG family protein</fullName>
    </submittedName>
</protein>
<evidence type="ECO:0000313" key="2">
    <source>
        <dbReference type="Proteomes" id="UP001518925"/>
    </source>
</evidence>
<gene>
    <name evidence="1" type="ORF">JR050_19310</name>
</gene>
<sequence>MFGIKEKRRMVRNPFMNSNSYYPYQGHSNQPLHLNQQYYQQPYPTMNQHSNTVNSYMWPQTQNMTPFQMPYPVQAQKAKPNPNAGFNGILNQFKTKDGVYDVNKMMSTAGQMMNTVNQLNGMVKQVGALFKTKV</sequence>
<evidence type="ECO:0000313" key="1">
    <source>
        <dbReference type="EMBL" id="MBM6619814.1"/>
    </source>
</evidence>
<keyword evidence="2" id="KW-1185">Reference proteome</keyword>
<name>A0ABS2DMW6_9BACI</name>
<reference evidence="1 2" key="1">
    <citation type="submission" date="2021-02" db="EMBL/GenBank/DDBJ databases">
        <title>Bacillus sp. RD4P76, an endophyte from a halophyte.</title>
        <authorList>
            <person name="Sun J.-Q."/>
        </authorList>
    </citation>
    <scope>NUCLEOTIDE SEQUENCE [LARGE SCALE GENOMIC DNA]</scope>
    <source>
        <strain evidence="1 2">RD4P76</strain>
    </source>
</reference>
<dbReference type="Proteomes" id="UP001518925">
    <property type="component" value="Unassembled WGS sequence"/>
</dbReference>
<dbReference type="EMBL" id="JAFELM010000045">
    <property type="protein sequence ID" value="MBM6619814.1"/>
    <property type="molecule type" value="Genomic_DNA"/>
</dbReference>
<accession>A0ABS2DMW6</accession>
<dbReference type="RefSeq" id="WP_204205298.1">
    <property type="nucleotide sequence ID" value="NZ_JAFELM010000045.1"/>
</dbReference>
<organism evidence="1 2">
    <name type="scientific">Bacillus suaedaesalsae</name>
    <dbReference type="NCBI Taxonomy" id="2810349"/>
    <lineage>
        <taxon>Bacteria</taxon>
        <taxon>Bacillati</taxon>
        <taxon>Bacillota</taxon>
        <taxon>Bacilli</taxon>
        <taxon>Bacillales</taxon>
        <taxon>Bacillaceae</taxon>
        <taxon>Bacillus</taxon>
    </lineage>
</organism>
<proteinExistence type="predicted"/>
<comment type="caution">
    <text evidence="1">The sequence shown here is derived from an EMBL/GenBank/DDBJ whole genome shotgun (WGS) entry which is preliminary data.</text>
</comment>